<accession>A0A2A9NK16</accession>
<dbReference type="InterPro" id="IPR020806">
    <property type="entry name" value="PKS_PP-bd"/>
</dbReference>
<dbReference type="SUPFAM" id="SSF51735">
    <property type="entry name" value="NAD(P)-binding Rossmann-fold domains"/>
    <property type="match status" value="1"/>
</dbReference>
<dbReference type="InterPro" id="IPR020845">
    <property type="entry name" value="AMP-binding_CS"/>
</dbReference>
<dbReference type="PANTHER" id="PTHR43439">
    <property type="entry name" value="PHENYLACETATE-COENZYME A LIGASE"/>
    <property type="match status" value="1"/>
</dbReference>
<dbReference type="InterPro" id="IPR009081">
    <property type="entry name" value="PP-bd_ACP"/>
</dbReference>
<dbReference type="PROSITE" id="PS00012">
    <property type="entry name" value="PHOSPHOPANTETHEINE"/>
    <property type="match status" value="1"/>
</dbReference>
<dbReference type="Gene3D" id="1.10.1200.10">
    <property type="entry name" value="ACP-like"/>
    <property type="match status" value="1"/>
</dbReference>
<dbReference type="EMBL" id="KZ302056">
    <property type="protein sequence ID" value="PFH48597.1"/>
    <property type="molecule type" value="Genomic_DNA"/>
</dbReference>
<keyword evidence="2" id="KW-0597">Phosphoprotein</keyword>
<dbReference type="PROSITE" id="PS00455">
    <property type="entry name" value="AMP_BINDING"/>
    <property type="match status" value="1"/>
</dbReference>
<name>A0A2A9NK16_9AGAR</name>
<protein>
    <recommendedName>
        <fullName evidence="4">Polyketide synthase-like phosphopantetheine-binding domain-containing protein</fullName>
    </recommendedName>
</protein>
<dbReference type="InterPro" id="IPR051414">
    <property type="entry name" value="Adenylate-forming_Reductase"/>
</dbReference>
<keyword evidence="3" id="KW-0175">Coiled coil</keyword>
<evidence type="ECO:0000256" key="3">
    <source>
        <dbReference type="SAM" id="Coils"/>
    </source>
</evidence>
<dbReference type="SUPFAM" id="SSF47336">
    <property type="entry name" value="ACP-like"/>
    <property type="match status" value="1"/>
</dbReference>
<dbReference type="PANTHER" id="PTHR43439:SF2">
    <property type="entry name" value="ENZYME, PUTATIVE (JCVI)-RELATED"/>
    <property type="match status" value="1"/>
</dbReference>
<dbReference type="SMART" id="SM00823">
    <property type="entry name" value="PKS_PP"/>
    <property type="match status" value="1"/>
</dbReference>
<dbReference type="Gene3D" id="3.40.50.12780">
    <property type="entry name" value="N-terminal domain of ligase-like"/>
    <property type="match status" value="1"/>
</dbReference>
<dbReference type="OrthoDB" id="429813at2759"/>
<keyword evidence="1" id="KW-0596">Phosphopantetheine</keyword>
<feature type="domain" description="Polyketide synthase-like phosphopantetheine-binding" evidence="4">
    <location>
        <begin position="628"/>
        <end position="710"/>
    </location>
</feature>
<evidence type="ECO:0000259" key="4">
    <source>
        <dbReference type="SMART" id="SM00823"/>
    </source>
</evidence>
<dbReference type="InterPro" id="IPR000873">
    <property type="entry name" value="AMP-dep_synth/lig_dom"/>
</dbReference>
<dbReference type="Gene3D" id="3.40.50.720">
    <property type="entry name" value="NAD(P)-binding Rossmann-like Domain"/>
    <property type="match status" value="1"/>
</dbReference>
<dbReference type="InterPro" id="IPR036736">
    <property type="entry name" value="ACP-like_sf"/>
</dbReference>
<dbReference type="Pfam" id="PF23562">
    <property type="entry name" value="AMP-binding_C_3"/>
    <property type="match status" value="1"/>
</dbReference>
<evidence type="ECO:0000256" key="2">
    <source>
        <dbReference type="ARBA" id="ARBA00022553"/>
    </source>
</evidence>
<dbReference type="InterPro" id="IPR036291">
    <property type="entry name" value="NAD(P)-bd_dom_sf"/>
</dbReference>
<evidence type="ECO:0000256" key="1">
    <source>
        <dbReference type="ARBA" id="ARBA00022450"/>
    </source>
</evidence>
<evidence type="ECO:0000313" key="6">
    <source>
        <dbReference type="Proteomes" id="UP000242287"/>
    </source>
</evidence>
<organism evidence="5 6">
    <name type="scientific">Amanita thiersii Skay4041</name>
    <dbReference type="NCBI Taxonomy" id="703135"/>
    <lineage>
        <taxon>Eukaryota</taxon>
        <taxon>Fungi</taxon>
        <taxon>Dikarya</taxon>
        <taxon>Basidiomycota</taxon>
        <taxon>Agaricomycotina</taxon>
        <taxon>Agaricomycetes</taxon>
        <taxon>Agaricomycetidae</taxon>
        <taxon>Agaricales</taxon>
        <taxon>Pluteineae</taxon>
        <taxon>Amanitaceae</taxon>
        <taxon>Amanita</taxon>
    </lineage>
</organism>
<evidence type="ECO:0000313" key="5">
    <source>
        <dbReference type="EMBL" id="PFH48597.1"/>
    </source>
</evidence>
<dbReference type="Proteomes" id="UP000242287">
    <property type="component" value="Unassembled WGS sequence"/>
</dbReference>
<gene>
    <name evidence="5" type="ORF">AMATHDRAFT_81705</name>
</gene>
<sequence length="1198" mass="133002">MSPVLSASTFVRPYINLGYGNDHPEGVNTLPELIEFVAKHNPDHLFGLQARSQSCPDSDPDTTNIIADTEPTCHLDLSDTSCVSLHEITFSQFGHVVKRACAWLINSGATPGRAKRTEKVNPVAILLSSDITIFVYLAALLRIGTPAFILSPRLPPLSIVHLLTQTQTLTVLANTHHLRMPKNPNPLFPSTTFADQQANFIIPPSYFDLASPSPTNSHLDTLIPPAYTESKYSDLDAILLHTSGTTGAPKPVYQAHAYVLLYATCHKLPPQHEPFRFNVSTLPLYHGFGLLAPCLSLSIGMPFVLLPSSTIPTGRSALTALQSTGARYMLTVPSIVEDILRLTAAPHTSNKDDKDNDDNLAILRQLEILAIGGAPMKEFTTRELVKAGVNLLNHWGTTELGPIAPIQRPPPRYDQRYIIPRTDLNLQFIPLTNDTFHLIGKAPGWAYPHIVQDLLLSNPNSQHAHTQFLILGRADDLIILGTGEKVRPGALEREVANHPCVKDVLAFGDGRCEVGLVVELVKGCDDVHPCVNLDRGEDVKRRVIEELGLEEYIERGNEYVEGYAKVSKEMVVLTREDVKPLKRTDKGSLARKENYLIFEKEIRRCYEAVEGIKQRAEKLPLPRSIVELNRVVRRLVRDVGVGPGEQEQEEQDRLDLFEMGMDSLQAARLRREVLDRLSAIDGVLVGEVPSDFVYLHPTVEKLSRALYSILGGEPPLKMIQQKQLSKQVKSKEEQRIAAMEAMVDKYRQILAEFSSLLEEQERTDDKGGSRRLDAFTESAGREEKVVLLTGSTGSLGCCLLARLVKDPNVIRVVCLNRPARGYKDLRAKQRDQLAKRNMWLTTLEWSKVVLHECDMGQDRLGLGRRAWKDLGGVTHVVHCAWPVDFSRTLDSFEAHVRGLVEIVRVVVVLLWGEAPVRLTFVSSIAAVGRYPLVSHQVSDGVCGAGGQEVPECPLGSENVTEMGYAEAKWVCEKLVEEATRLFGGRVRGSCVRVGQMTGPDGGGGEGGGERDGVGVWNENEHVPVLTLSWMPVDKAASSIVELLFSTQYSPIYHVENPVRQSWKGMVQTLASILRERNAKLEQHGNGQDNMYMDLEMVNYQEWLGRIYRLGTTLEANGTSSYHGRDPAVDLKLTRTATNVDSPLLSFFENDFVRLAAGGVVLSTVNARRDSMTMEQGCREIGRRELERFVMYWESVGAI</sequence>
<keyword evidence="6" id="KW-1185">Reference proteome</keyword>
<dbReference type="AlphaFoldDB" id="A0A2A9NK16"/>
<dbReference type="InterPro" id="IPR013120">
    <property type="entry name" value="FAR_NAD-bd"/>
</dbReference>
<dbReference type="GO" id="GO:0031177">
    <property type="term" value="F:phosphopantetheine binding"/>
    <property type="evidence" value="ECO:0007669"/>
    <property type="project" value="InterPro"/>
</dbReference>
<dbReference type="Pfam" id="PF07993">
    <property type="entry name" value="NAD_binding_4"/>
    <property type="match status" value="1"/>
</dbReference>
<dbReference type="InterPro" id="IPR006162">
    <property type="entry name" value="Ppantetheine_attach_site"/>
</dbReference>
<dbReference type="SUPFAM" id="SSF56801">
    <property type="entry name" value="Acetyl-CoA synthetase-like"/>
    <property type="match status" value="1"/>
</dbReference>
<dbReference type="InterPro" id="IPR042099">
    <property type="entry name" value="ANL_N_sf"/>
</dbReference>
<dbReference type="Pfam" id="PF00550">
    <property type="entry name" value="PP-binding"/>
    <property type="match status" value="1"/>
</dbReference>
<proteinExistence type="predicted"/>
<feature type="coiled-coil region" evidence="3">
    <location>
        <begin position="729"/>
        <end position="763"/>
    </location>
</feature>
<dbReference type="Pfam" id="PF00501">
    <property type="entry name" value="AMP-binding"/>
    <property type="match status" value="1"/>
</dbReference>
<reference evidence="5 6" key="1">
    <citation type="submission" date="2014-02" db="EMBL/GenBank/DDBJ databases">
        <title>Transposable element dynamics among asymbiotic and ectomycorrhizal Amanita fungi.</title>
        <authorList>
            <consortium name="DOE Joint Genome Institute"/>
            <person name="Hess J."/>
            <person name="Skrede I."/>
            <person name="Wolfe B."/>
            <person name="LaButti K."/>
            <person name="Ohm R.A."/>
            <person name="Grigoriev I.V."/>
            <person name="Pringle A."/>
        </authorList>
    </citation>
    <scope>NUCLEOTIDE SEQUENCE [LARGE SCALE GENOMIC DNA]</scope>
    <source>
        <strain evidence="5 6">SKay4041</strain>
    </source>
</reference>
<dbReference type="STRING" id="703135.A0A2A9NK16"/>